<dbReference type="PANTHER" id="PTHR24260:SF147">
    <property type="entry name" value="EG:BACR7A4.3 PROTEIN-RELATED"/>
    <property type="match status" value="1"/>
</dbReference>
<gene>
    <name evidence="7" type="ORF">PYW07_013111</name>
</gene>
<dbReference type="PANTHER" id="PTHR24260">
    <property type="match status" value="1"/>
</dbReference>
<dbReference type="InterPro" id="IPR033116">
    <property type="entry name" value="TRYPSIN_SER"/>
</dbReference>
<feature type="chain" id="PRO_5042051452" description="Peptidase S1 domain-containing protein" evidence="5">
    <location>
        <begin position="23"/>
        <end position="323"/>
    </location>
</feature>
<dbReference type="GO" id="GO:0006508">
    <property type="term" value="P:proteolysis"/>
    <property type="evidence" value="ECO:0007669"/>
    <property type="project" value="UniProtKB-KW"/>
</dbReference>
<dbReference type="InterPro" id="IPR001314">
    <property type="entry name" value="Peptidase_S1A"/>
</dbReference>
<dbReference type="AlphaFoldDB" id="A0AAD7Y5P8"/>
<evidence type="ECO:0000256" key="2">
    <source>
        <dbReference type="ARBA" id="ARBA00023157"/>
    </source>
</evidence>
<keyword evidence="4" id="KW-0645">Protease</keyword>
<dbReference type="PRINTS" id="PR00722">
    <property type="entry name" value="CHYMOTRYPSIN"/>
</dbReference>
<keyword evidence="4" id="KW-0720">Serine protease</keyword>
<dbReference type="SUPFAM" id="SSF50494">
    <property type="entry name" value="Trypsin-like serine proteases"/>
    <property type="match status" value="1"/>
</dbReference>
<dbReference type="GO" id="GO:0004252">
    <property type="term" value="F:serine-type endopeptidase activity"/>
    <property type="evidence" value="ECO:0007669"/>
    <property type="project" value="InterPro"/>
</dbReference>
<dbReference type="PROSITE" id="PS00135">
    <property type="entry name" value="TRYPSIN_SER"/>
    <property type="match status" value="1"/>
</dbReference>
<evidence type="ECO:0000256" key="5">
    <source>
        <dbReference type="SAM" id="SignalP"/>
    </source>
</evidence>
<reference evidence="7" key="1">
    <citation type="submission" date="2023-03" db="EMBL/GenBank/DDBJ databases">
        <title>Chromosome-level genomes of two armyworms, Mythimna separata and Mythimna loreyi, provide insights into the biosynthesis and reception of sex pheromones.</title>
        <authorList>
            <person name="Zhao H."/>
        </authorList>
    </citation>
    <scope>NUCLEOTIDE SEQUENCE</scope>
    <source>
        <strain evidence="7">BeijingLab</strain>
        <tissue evidence="7">Pupa</tissue>
    </source>
</reference>
<evidence type="ECO:0000256" key="4">
    <source>
        <dbReference type="RuleBase" id="RU363034"/>
    </source>
</evidence>
<evidence type="ECO:0000259" key="6">
    <source>
        <dbReference type="PROSITE" id="PS50240"/>
    </source>
</evidence>
<dbReference type="Proteomes" id="UP001231518">
    <property type="component" value="Chromosome 31"/>
</dbReference>
<protein>
    <recommendedName>
        <fullName evidence="6">Peptidase S1 domain-containing protein</fullName>
    </recommendedName>
</protein>
<dbReference type="Pfam" id="PF00089">
    <property type="entry name" value="Trypsin"/>
    <property type="match status" value="2"/>
</dbReference>
<dbReference type="InterPro" id="IPR009003">
    <property type="entry name" value="Peptidase_S1_PA"/>
</dbReference>
<dbReference type="InterPro" id="IPR043504">
    <property type="entry name" value="Peptidase_S1_PA_chymotrypsin"/>
</dbReference>
<evidence type="ECO:0000256" key="3">
    <source>
        <dbReference type="ARBA" id="ARBA00024195"/>
    </source>
</evidence>
<name>A0AAD7Y5P8_MYTSE</name>
<evidence type="ECO:0000313" key="7">
    <source>
        <dbReference type="EMBL" id="KAJ8703817.1"/>
    </source>
</evidence>
<organism evidence="7 8">
    <name type="scientific">Mythimna separata</name>
    <name type="common">Oriental armyworm</name>
    <name type="synonym">Pseudaletia separata</name>
    <dbReference type="NCBI Taxonomy" id="271217"/>
    <lineage>
        <taxon>Eukaryota</taxon>
        <taxon>Metazoa</taxon>
        <taxon>Ecdysozoa</taxon>
        <taxon>Arthropoda</taxon>
        <taxon>Hexapoda</taxon>
        <taxon>Insecta</taxon>
        <taxon>Pterygota</taxon>
        <taxon>Neoptera</taxon>
        <taxon>Endopterygota</taxon>
        <taxon>Lepidoptera</taxon>
        <taxon>Glossata</taxon>
        <taxon>Ditrysia</taxon>
        <taxon>Noctuoidea</taxon>
        <taxon>Noctuidae</taxon>
        <taxon>Noctuinae</taxon>
        <taxon>Hadenini</taxon>
        <taxon>Mythimna</taxon>
    </lineage>
</organism>
<dbReference type="PROSITE" id="PS00134">
    <property type="entry name" value="TRYPSIN_HIS"/>
    <property type="match status" value="1"/>
</dbReference>
<accession>A0AAD7Y5P8</accession>
<feature type="domain" description="Peptidase S1" evidence="6">
    <location>
        <begin position="101"/>
        <end position="319"/>
    </location>
</feature>
<dbReference type="InterPro" id="IPR051333">
    <property type="entry name" value="CLIP_Serine_Protease"/>
</dbReference>
<feature type="signal peptide" evidence="5">
    <location>
        <begin position="1"/>
        <end position="22"/>
    </location>
</feature>
<proteinExistence type="inferred from homology"/>
<evidence type="ECO:0000313" key="8">
    <source>
        <dbReference type="Proteomes" id="UP001231518"/>
    </source>
</evidence>
<evidence type="ECO:0000256" key="1">
    <source>
        <dbReference type="ARBA" id="ARBA00022729"/>
    </source>
</evidence>
<comment type="similarity">
    <text evidence="3">Belongs to the peptidase S1 family. CLIP subfamily.</text>
</comment>
<dbReference type="SMART" id="SM00680">
    <property type="entry name" value="CLIP"/>
    <property type="match status" value="1"/>
</dbReference>
<keyword evidence="1 5" id="KW-0732">Signal</keyword>
<dbReference type="CDD" id="cd00190">
    <property type="entry name" value="Tryp_SPc"/>
    <property type="match status" value="1"/>
</dbReference>
<sequence>MFYKFCCSVLLLFMVSVISVQSAFDKLEGEPCESQGVPGKCVRLYMCLSAYIDVKKKIHPKICSFRGREPIVCCTDCESVKDAREGYRRKKTREGGVSTVVVGGADAKRYNFTHMALLGYGKDRLSAQWHCGGSLISEKFILTAGHCTSDPKIVTYNKAVFPACLNVQGKFFKDYDEEEPVISFEMLHILNEGPVEDQQEAVATGWGKLGKNRELADTLQEVYLKRFSEKQCKKHFKPHRHLKHGYNATTQMCYGDEKEPKDTCEGDSGGPLQVRSQVAQCLHTVIGVTSFGRACGFAGDAGMYSRVYHYVDWIESVVWPGED</sequence>
<dbReference type="InterPro" id="IPR001254">
    <property type="entry name" value="Trypsin_dom"/>
</dbReference>
<keyword evidence="4" id="KW-0378">Hydrolase</keyword>
<dbReference type="InterPro" id="IPR022700">
    <property type="entry name" value="CLIP"/>
</dbReference>
<dbReference type="SMART" id="SM00020">
    <property type="entry name" value="Tryp_SPc"/>
    <property type="match status" value="1"/>
</dbReference>
<comment type="caution">
    <text evidence="7">The sequence shown here is derived from an EMBL/GenBank/DDBJ whole genome shotgun (WGS) entry which is preliminary data.</text>
</comment>
<dbReference type="PROSITE" id="PS50240">
    <property type="entry name" value="TRYPSIN_DOM"/>
    <property type="match status" value="1"/>
</dbReference>
<dbReference type="Gene3D" id="2.40.10.10">
    <property type="entry name" value="Trypsin-like serine proteases"/>
    <property type="match status" value="2"/>
</dbReference>
<keyword evidence="2" id="KW-1015">Disulfide bond</keyword>
<keyword evidence="8" id="KW-1185">Reference proteome</keyword>
<dbReference type="InterPro" id="IPR018114">
    <property type="entry name" value="TRYPSIN_HIS"/>
</dbReference>
<dbReference type="EMBL" id="JARGEI010000032">
    <property type="protein sequence ID" value="KAJ8703817.1"/>
    <property type="molecule type" value="Genomic_DNA"/>
</dbReference>